<evidence type="ECO:0000256" key="5">
    <source>
        <dbReference type="ARBA" id="ARBA00022777"/>
    </source>
</evidence>
<feature type="binding site" evidence="10">
    <location>
        <position position="319"/>
    </location>
    <ligand>
        <name>ATP</name>
        <dbReference type="ChEBI" id="CHEBI:30616"/>
    </ligand>
</feature>
<feature type="compositionally biased region" description="Polar residues" evidence="13">
    <location>
        <begin position="490"/>
        <end position="503"/>
    </location>
</feature>
<keyword evidence="6 10" id="KW-0067">ATP-binding</keyword>
<feature type="compositionally biased region" description="Low complexity" evidence="13">
    <location>
        <begin position="903"/>
        <end position="923"/>
    </location>
</feature>
<feature type="domain" description="Protein kinase" evidence="14">
    <location>
        <begin position="178"/>
        <end position="440"/>
    </location>
</feature>
<evidence type="ECO:0000256" key="2">
    <source>
        <dbReference type="ARBA" id="ARBA00022527"/>
    </source>
</evidence>
<feature type="region of interest" description="Disordered" evidence="13">
    <location>
        <begin position="643"/>
        <end position="686"/>
    </location>
</feature>
<gene>
    <name evidence="16" type="ORF">EHS25_004197</name>
</gene>
<feature type="compositionally biased region" description="Low complexity" evidence="13">
    <location>
        <begin position="109"/>
        <end position="118"/>
    </location>
</feature>
<dbReference type="InterPro" id="IPR001772">
    <property type="entry name" value="KA1_dom"/>
</dbReference>
<feature type="domain" description="KA1" evidence="15">
    <location>
        <begin position="1311"/>
        <end position="1361"/>
    </location>
</feature>
<dbReference type="FunFam" id="3.30.200.20:FF:000003">
    <property type="entry name" value="Non-specific serine/threonine protein kinase"/>
    <property type="match status" value="1"/>
</dbReference>
<dbReference type="SMART" id="SM00220">
    <property type="entry name" value="S_TKc"/>
    <property type="match status" value="1"/>
</dbReference>
<dbReference type="Proteomes" id="UP000279259">
    <property type="component" value="Unassembled WGS sequence"/>
</dbReference>
<feature type="compositionally biased region" description="Polar residues" evidence="13">
    <location>
        <begin position="1104"/>
        <end position="1126"/>
    </location>
</feature>
<accession>A0A427YTD9</accession>
<feature type="region of interest" description="Disordered" evidence="13">
    <location>
        <begin position="1271"/>
        <end position="1295"/>
    </location>
</feature>
<evidence type="ECO:0000256" key="7">
    <source>
        <dbReference type="ARBA" id="ARBA00047899"/>
    </source>
</evidence>
<feature type="compositionally biased region" description="Low complexity" evidence="13">
    <location>
        <begin position="132"/>
        <end position="145"/>
    </location>
</feature>
<keyword evidence="3" id="KW-0808">Transferase</keyword>
<evidence type="ECO:0000256" key="13">
    <source>
        <dbReference type="SAM" id="MobiDB-lite"/>
    </source>
</evidence>
<feature type="compositionally biased region" description="Pro residues" evidence="13">
    <location>
        <begin position="773"/>
        <end position="783"/>
    </location>
</feature>
<evidence type="ECO:0000256" key="9">
    <source>
        <dbReference type="PIRSR" id="PIRSR630616-1"/>
    </source>
</evidence>
<dbReference type="EC" id="2.7.11.1" evidence="1"/>
<keyword evidence="5" id="KW-0418">Kinase</keyword>
<evidence type="ECO:0000259" key="15">
    <source>
        <dbReference type="PROSITE" id="PS50032"/>
    </source>
</evidence>
<dbReference type="GO" id="GO:0106310">
    <property type="term" value="F:protein serine kinase activity"/>
    <property type="evidence" value="ECO:0007669"/>
    <property type="project" value="RHEA"/>
</dbReference>
<evidence type="ECO:0000256" key="1">
    <source>
        <dbReference type="ARBA" id="ARBA00012513"/>
    </source>
</evidence>
<dbReference type="PROSITE" id="PS50032">
    <property type="entry name" value="KA1"/>
    <property type="match status" value="1"/>
</dbReference>
<evidence type="ECO:0000256" key="12">
    <source>
        <dbReference type="PROSITE-ProRule" id="PRU10141"/>
    </source>
</evidence>
<feature type="region of interest" description="Disordered" evidence="13">
    <location>
        <begin position="1"/>
        <end position="145"/>
    </location>
</feature>
<evidence type="ECO:0000256" key="6">
    <source>
        <dbReference type="ARBA" id="ARBA00022840"/>
    </source>
</evidence>
<dbReference type="PANTHER" id="PTHR24350">
    <property type="entry name" value="SERINE/THREONINE-PROTEIN KINASE IAL-RELATED"/>
    <property type="match status" value="1"/>
</dbReference>
<feature type="region of interest" description="Disordered" evidence="13">
    <location>
        <begin position="1041"/>
        <end position="1080"/>
    </location>
</feature>
<feature type="binding site" evidence="10">
    <location>
        <begin position="256"/>
        <end position="258"/>
    </location>
    <ligand>
        <name>ATP</name>
        <dbReference type="ChEBI" id="CHEBI:30616"/>
    </ligand>
</feature>
<feature type="compositionally biased region" description="Basic and acidic residues" evidence="13">
    <location>
        <begin position="874"/>
        <end position="883"/>
    </location>
</feature>
<name>A0A427YTD9_9TREE</name>
<dbReference type="PROSITE" id="PS00108">
    <property type="entry name" value="PROTEIN_KINASE_ST"/>
    <property type="match status" value="1"/>
</dbReference>
<evidence type="ECO:0000256" key="10">
    <source>
        <dbReference type="PIRSR" id="PIRSR630616-2"/>
    </source>
</evidence>
<sequence length="1364" mass="146865">MSDPFASHPTALDGAARFSTPPLSPPQSFQPPASAHQATSSGTRPHTQPAPAPSVPAPTGLRTPAASPPPDEFGAYSSIPPGTSQSTSAARPKPTHSDTMPLPLPVPEPVASSSSSQTPPQPPTNRSRQRQSHNPSAALANASPPKVEHLTDEYVLHPSVWAYKQAHPRRPMVGFGPYVLLQTLGEGEFGKVKLGVHTEYGVEVAIKLIRRGSLDDEVRANKVEREIDVLKTLKHPNIVRMFDVIDTEKYIGIVLEFAGGGELFDYILANRYLKERDAQKLFAQLISGVDYLHKKHIVHRDLKLENLLLDKHRNVIITDFGFANRFNHAADDLMATSCGSPCYAAPELVVSEGLYVGSAVDIWSCGVILYAMLSGYLPYDDDPDNPEGDNINLLYKYIMSTSLKFPDHLSALAKDLLQMMLVPEPEYRCSINQIMEHPWLYSQRDVFERTIEMNEYVFQENMYRKSQQAKRDLQERRRVQQEAKAAKVSIQRSQSSMPGSSVTAGMLDARRAQRHHSALPTTSTMPEFLANAGRGPPLGQPAPSAPAPAQTSPVFARAAITWEIVTPPRIDTNAVAEVRAPSPNSPAYKPSFERAASAAAVENDPQVEATAERPTMQQNKNRHTIQVEYDGEAAYERIHEVYDARDEDANADRRPSKKRTLHVPQATTSDIEMASGSESGHARASTMESLALDATTPEASQILTPDETTVSLPPGAAPAKPVSADSQADTPLTPRASNPAIREDILATPRAQVTPTATPKASLRAQGKRFDSMPPPAVPPPKAVPELAEPPRSAGLTPLGLPKVLPPKRDRARKGMSLDKFGLAKLLGQTPASSSVDVSRPPPSAGVAAAALQEAQAGPRESRETKRSSMIRPRTAESENKDKKSSRRRTLQLITSRDRSTGSSKPATPLSSTTSSTPAPLSARDMNPATPSVSQTSPPLVIDSGGIQPQPTDRGQSSPSIVTVDAFAAQQASGTSKTGASSNAAKKVMDWFRRKSLAKDTLVTLKTAGLRSDSASSFVRVEESPARLAPVRDHVEVDSVSSIAPTAEGPLTDGPSITVTTPVPGDATEEGESRIPLGSASNKVNIPVSASASATAESLPVPSSHKSNNLPTPTQVPLSTTSTISAHPSRPAVAQATPRSPPRGDESKMRVHTGLVDQSALSSKTPNDVMAEVIKVLLEMGMEVKRENEYRLRCTRRHVGRERHESIYVDEQRLGESDRLARSSDAPVPSGLLSGGGLKGMLLRRGSSYAAQLSRSESESQSISAGLASPTASSVGLSPATPGSPTLHAPLYGEHSCQTPSSARSLAHECSVDNGDEVKFNVELCRIKNLPGLYLLNIKRLRGSVWSFKFIYQTVIERCETLTH</sequence>
<evidence type="ECO:0000259" key="14">
    <source>
        <dbReference type="PROSITE" id="PS50011"/>
    </source>
</evidence>
<comment type="catalytic activity">
    <reaction evidence="8">
        <text>L-seryl-[protein] + ATP = O-phospho-L-seryl-[protein] + ADP + H(+)</text>
        <dbReference type="Rhea" id="RHEA:17989"/>
        <dbReference type="Rhea" id="RHEA-COMP:9863"/>
        <dbReference type="Rhea" id="RHEA-COMP:11604"/>
        <dbReference type="ChEBI" id="CHEBI:15378"/>
        <dbReference type="ChEBI" id="CHEBI:29999"/>
        <dbReference type="ChEBI" id="CHEBI:30616"/>
        <dbReference type="ChEBI" id="CHEBI:83421"/>
        <dbReference type="ChEBI" id="CHEBI:456216"/>
        <dbReference type="EC" id="2.7.11.1"/>
    </reaction>
</comment>
<feature type="compositionally biased region" description="Polar residues" evidence="13">
    <location>
        <begin position="1271"/>
        <end position="1284"/>
    </location>
</feature>
<feature type="compositionally biased region" description="Basic and acidic residues" evidence="13">
    <location>
        <begin position="469"/>
        <end position="485"/>
    </location>
</feature>
<dbReference type="InterPro" id="IPR011009">
    <property type="entry name" value="Kinase-like_dom_sf"/>
</dbReference>
<dbReference type="OrthoDB" id="193931at2759"/>
<protein>
    <recommendedName>
        <fullName evidence="1">non-specific serine/threonine protein kinase</fullName>
        <ecNumber evidence="1">2.7.11.1</ecNumber>
    </recommendedName>
</protein>
<dbReference type="InterPro" id="IPR000719">
    <property type="entry name" value="Prot_kinase_dom"/>
</dbReference>
<dbReference type="Gene3D" id="1.10.510.10">
    <property type="entry name" value="Transferase(Phosphotransferase) domain 1"/>
    <property type="match status" value="1"/>
</dbReference>
<feature type="active site" description="Proton acceptor" evidence="9">
    <location>
        <position position="301"/>
    </location>
</feature>
<dbReference type="SUPFAM" id="SSF103243">
    <property type="entry name" value="KA1-like"/>
    <property type="match status" value="1"/>
</dbReference>
<dbReference type="Pfam" id="PF00069">
    <property type="entry name" value="Pkinase"/>
    <property type="match status" value="1"/>
</dbReference>
<dbReference type="STRING" id="1890683.A0A427YTD9"/>
<keyword evidence="17" id="KW-1185">Reference proteome</keyword>
<dbReference type="GO" id="GO:0004674">
    <property type="term" value="F:protein serine/threonine kinase activity"/>
    <property type="evidence" value="ECO:0007669"/>
    <property type="project" value="UniProtKB-KW"/>
</dbReference>
<dbReference type="PROSITE" id="PS50011">
    <property type="entry name" value="PROTEIN_KINASE_DOM"/>
    <property type="match status" value="1"/>
</dbReference>
<dbReference type="PROSITE" id="PS00107">
    <property type="entry name" value="PROTEIN_KINASE_ATP"/>
    <property type="match status" value="1"/>
</dbReference>
<keyword evidence="2" id="KW-0723">Serine/threonine-protein kinase</keyword>
<evidence type="ECO:0000313" key="17">
    <source>
        <dbReference type="Proteomes" id="UP000279259"/>
    </source>
</evidence>
<evidence type="ECO:0000256" key="4">
    <source>
        <dbReference type="ARBA" id="ARBA00022741"/>
    </source>
</evidence>
<comment type="caution">
    <text evidence="16">The sequence shown here is derived from an EMBL/GenBank/DDBJ whole genome shotgun (WGS) entry which is preliminary data.</text>
</comment>
<feature type="compositionally biased region" description="Polar residues" evidence="13">
    <location>
        <begin position="929"/>
        <end position="938"/>
    </location>
</feature>
<evidence type="ECO:0000256" key="3">
    <source>
        <dbReference type="ARBA" id="ARBA00022679"/>
    </source>
</evidence>
<dbReference type="InterPro" id="IPR017441">
    <property type="entry name" value="Protein_kinase_ATP_BS"/>
</dbReference>
<evidence type="ECO:0000256" key="8">
    <source>
        <dbReference type="ARBA" id="ARBA00048679"/>
    </source>
</evidence>
<proteinExistence type="predicted"/>
<feature type="binding site" evidence="10">
    <location>
        <begin position="305"/>
        <end position="306"/>
    </location>
    <ligand>
        <name>ATP</name>
        <dbReference type="ChEBI" id="CHEBI:30616"/>
    </ligand>
</feature>
<dbReference type="Gene3D" id="3.30.310.80">
    <property type="entry name" value="Kinase associated domain 1, KA1"/>
    <property type="match status" value="1"/>
</dbReference>
<comment type="catalytic activity">
    <reaction evidence="7">
        <text>L-threonyl-[protein] + ATP = O-phospho-L-threonyl-[protein] + ADP + H(+)</text>
        <dbReference type="Rhea" id="RHEA:46608"/>
        <dbReference type="Rhea" id="RHEA-COMP:11060"/>
        <dbReference type="Rhea" id="RHEA-COMP:11605"/>
        <dbReference type="ChEBI" id="CHEBI:15378"/>
        <dbReference type="ChEBI" id="CHEBI:30013"/>
        <dbReference type="ChEBI" id="CHEBI:30616"/>
        <dbReference type="ChEBI" id="CHEBI:61977"/>
        <dbReference type="ChEBI" id="CHEBI:456216"/>
        <dbReference type="EC" id="2.7.11.1"/>
    </reaction>
</comment>
<feature type="compositionally biased region" description="Polar residues" evidence="13">
    <location>
        <begin position="80"/>
        <end position="89"/>
    </location>
</feature>
<keyword evidence="4 10" id="KW-0547">Nucleotide-binding</keyword>
<feature type="compositionally biased region" description="Basic and acidic residues" evidence="13">
    <location>
        <begin position="643"/>
        <end position="654"/>
    </location>
</feature>
<feature type="compositionally biased region" description="Low complexity" evidence="13">
    <location>
        <begin position="831"/>
        <end position="858"/>
    </location>
</feature>
<dbReference type="EMBL" id="RSCD01000002">
    <property type="protein sequence ID" value="RSH94394.1"/>
    <property type="molecule type" value="Genomic_DNA"/>
</dbReference>
<feature type="cross-link" description="Glycyl lysine isopeptide (Lys-Gly) (interchain with G-Cter in SUMO2)" evidence="11">
    <location>
        <position position="303"/>
    </location>
</feature>
<feature type="region of interest" description="Disordered" evidence="13">
    <location>
        <begin position="468"/>
        <end position="550"/>
    </location>
</feature>
<dbReference type="Pfam" id="PF02149">
    <property type="entry name" value="KA1"/>
    <property type="match status" value="1"/>
</dbReference>
<dbReference type="InterPro" id="IPR008271">
    <property type="entry name" value="Ser/Thr_kinase_AS"/>
</dbReference>
<evidence type="ECO:0000256" key="11">
    <source>
        <dbReference type="PIRSR" id="PIRSR630616-3"/>
    </source>
</evidence>
<feature type="region of interest" description="Disordered" evidence="13">
    <location>
        <begin position="706"/>
        <end position="958"/>
    </location>
</feature>
<organism evidence="16 17">
    <name type="scientific">Saitozyma podzolica</name>
    <dbReference type="NCBI Taxonomy" id="1890683"/>
    <lineage>
        <taxon>Eukaryota</taxon>
        <taxon>Fungi</taxon>
        <taxon>Dikarya</taxon>
        <taxon>Basidiomycota</taxon>
        <taxon>Agaricomycotina</taxon>
        <taxon>Tremellomycetes</taxon>
        <taxon>Tremellales</taxon>
        <taxon>Trimorphomycetaceae</taxon>
        <taxon>Saitozyma</taxon>
    </lineage>
</organism>
<evidence type="ECO:0000313" key="16">
    <source>
        <dbReference type="EMBL" id="RSH94394.1"/>
    </source>
</evidence>
<dbReference type="InterPro" id="IPR028375">
    <property type="entry name" value="KA1/Ssp2_C"/>
</dbReference>
<dbReference type="InterPro" id="IPR030616">
    <property type="entry name" value="Aur-like"/>
</dbReference>
<dbReference type="SUPFAM" id="SSF56112">
    <property type="entry name" value="Protein kinase-like (PK-like)"/>
    <property type="match status" value="1"/>
</dbReference>
<reference evidence="16 17" key="1">
    <citation type="submission" date="2018-11" db="EMBL/GenBank/DDBJ databases">
        <title>Genome sequence of Saitozyma podzolica DSM 27192.</title>
        <authorList>
            <person name="Aliyu H."/>
            <person name="Gorte O."/>
            <person name="Ochsenreither K."/>
        </authorList>
    </citation>
    <scope>NUCLEOTIDE SEQUENCE [LARGE SCALE GENOMIC DNA]</scope>
    <source>
        <strain evidence="16 17">DSM 27192</strain>
    </source>
</reference>
<dbReference type="GO" id="GO:0005524">
    <property type="term" value="F:ATP binding"/>
    <property type="evidence" value="ECO:0007669"/>
    <property type="project" value="UniProtKB-UniRule"/>
</dbReference>
<dbReference type="FunFam" id="1.10.510.10:FF:000636">
    <property type="entry name" value="Non-specific serine/threonine protein kinase"/>
    <property type="match status" value="1"/>
</dbReference>
<feature type="compositionally biased region" description="Polar residues" evidence="13">
    <location>
        <begin position="947"/>
        <end position="958"/>
    </location>
</feature>
<feature type="binding site" evidence="10 12">
    <location>
        <position position="207"/>
    </location>
    <ligand>
        <name>ATP</name>
        <dbReference type="ChEBI" id="CHEBI:30616"/>
    </ligand>
</feature>
<feature type="region of interest" description="Disordered" evidence="13">
    <location>
        <begin position="1094"/>
        <end position="1150"/>
    </location>
</feature>